<dbReference type="RefSeq" id="XP_019008493.1">
    <property type="nucleotide sequence ID" value="XM_019158747.1"/>
</dbReference>
<dbReference type="Gene3D" id="1.20.1280.50">
    <property type="match status" value="1"/>
</dbReference>
<dbReference type="OrthoDB" id="2565023at2759"/>
<reference evidence="2" key="3">
    <citation type="submission" date="2016-07" db="EMBL/GenBank/DDBJ databases">
        <title>Evolution of pathogenesis and genome organization in the Tremellales.</title>
        <authorList>
            <person name="Cuomo C."/>
            <person name="Litvintseva A."/>
            <person name="Heitman J."/>
            <person name="Chen Y."/>
            <person name="Sun S."/>
            <person name="Springer D."/>
            <person name="Dromer F."/>
            <person name="Young S."/>
            <person name="Zeng Q."/>
            <person name="Chapman S."/>
            <person name="Gujja S."/>
            <person name="Saif S."/>
            <person name="Birren B."/>
        </authorList>
    </citation>
    <scope>NUCLEOTIDE SEQUENCE</scope>
    <source>
        <strain evidence="2">CBS 10737</strain>
    </source>
</reference>
<dbReference type="EMBL" id="KV700117">
    <property type="protein sequence ID" value="OCF47274.1"/>
    <property type="molecule type" value="Genomic_DNA"/>
</dbReference>
<feature type="domain" description="F-box" evidence="1">
    <location>
        <begin position="32"/>
        <end position="78"/>
    </location>
</feature>
<protein>
    <recommendedName>
        <fullName evidence="1">F-box domain-containing protein</fullName>
    </recommendedName>
</protein>
<reference evidence="2" key="1">
    <citation type="submission" date="2013-07" db="EMBL/GenBank/DDBJ databases">
        <title>The Genome Sequence of Cryptococcus pinus CBS10737.</title>
        <authorList>
            <consortium name="The Broad Institute Genome Sequencing Platform"/>
            <person name="Cuomo C."/>
            <person name="Litvintseva A."/>
            <person name="Chen Y."/>
            <person name="Heitman J."/>
            <person name="Sun S."/>
            <person name="Springer D."/>
            <person name="Dromer F."/>
            <person name="Young S.K."/>
            <person name="Zeng Q."/>
            <person name="Gargeya S."/>
            <person name="Fitzgerald M."/>
            <person name="Abouelleil A."/>
            <person name="Alvarado L."/>
            <person name="Berlin A.M."/>
            <person name="Chapman S.B."/>
            <person name="Dewar J."/>
            <person name="Goldberg J."/>
            <person name="Griggs A."/>
            <person name="Gujja S."/>
            <person name="Hansen M."/>
            <person name="Howarth C."/>
            <person name="Imamovic A."/>
            <person name="Larimer J."/>
            <person name="McCowan C."/>
            <person name="Murphy C."/>
            <person name="Pearson M."/>
            <person name="Priest M."/>
            <person name="Roberts A."/>
            <person name="Saif S."/>
            <person name="Shea T."/>
            <person name="Sykes S."/>
            <person name="Wortman J."/>
            <person name="Nusbaum C."/>
            <person name="Birren B."/>
        </authorList>
    </citation>
    <scope>NUCLEOTIDE SEQUENCE [LARGE SCALE GENOMIC DNA]</scope>
    <source>
        <strain evidence="2">CBS 10737</strain>
    </source>
</reference>
<accession>A0A1B9HVH3</accession>
<evidence type="ECO:0000313" key="2">
    <source>
        <dbReference type="EMBL" id="OCF47274.1"/>
    </source>
</evidence>
<proteinExistence type="predicted"/>
<dbReference type="Proteomes" id="UP000094020">
    <property type="component" value="Chromosome 2"/>
</dbReference>
<dbReference type="EMBL" id="CP144520">
    <property type="protein sequence ID" value="WWC67938.1"/>
    <property type="molecule type" value="Genomic_DNA"/>
</dbReference>
<dbReference type="CDD" id="cd09917">
    <property type="entry name" value="F-box_SF"/>
    <property type="match status" value="1"/>
</dbReference>
<reference evidence="3" key="4">
    <citation type="submission" date="2024-02" db="EMBL/GenBank/DDBJ databases">
        <title>Comparative genomics of Cryptococcus and Kwoniella reveals pathogenesis evolution and contrasting modes of karyotype evolution via chromosome fusion or intercentromeric recombination.</title>
        <authorList>
            <person name="Coelho M.A."/>
            <person name="David-Palma M."/>
            <person name="Shea T."/>
            <person name="Bowers K."/>
            <person name="McGinley-Smith S."/>
            <person name="Mohammad A.W."/>
            <person name="Gnirke A."/>
            <person name="Yurkov A.M."/>
            <person name="Nowrousian M."/>
            <person name="Sun S."/>
            <person name="Cuomo C.A."/>
            <person name="Heitman J."/>
        </authorList>
    </citation>
    <scope>NUCLEOTIDE SEQUENCE</scope>
    <source>
        <strain evidence="3">CBS 10737</strain>
    </source>
</reference>
<dbReference type="GeneID" id="30175421"/>
<keyword evidence="4" id="KW-1185">Reference proteome</keyword>
<reference evidence="3" key="2">
    <citation type="submission" date="2013-07" db="EMBL/GenBank/DDBJ databases">
        <authorList>
            <consortium name="The Broad Institute Genome Sequencing Platform"/>
            <person name="Cuomo C."/>
            <person name="Litvintseva A."/>
            <person name="Chen Y."/>
            <person name="Heitman J."/>
            <person name="Sun S."/>
            <person name="Springer D."/>
            <person name="Dromer F."/>
            <person name="Young S.K."/>
            <person name="Zeng Q."/>
            <person name="Gargeya S."/>
            <person name="Fitzgerald M."/>
            <person name="Abouelleil A."/>
            <person name="Alvarado L."/>
            <person name="Berlin A.M."/>
            <person name="Chapman S.B."/>
            <person name="Dewar J."/>
            <person name="Goldberg J."/>
            <person name="Griggs A."/>
            <person name="Gujja S."/>
            <person name="Hansen M."/>
            <person name="Howarth C."/>
            <person name="Imamovic A."/>
            <person name="Larimer J."/>
            <person name="McCowan C."/>
            <person name="Murphy C."/>
            <person name="Pearson M."/>
            <person name="Priest M."/>
            <person name="Roberts A."/>
            <person name="Saif S."/>
            <person name="Shea T."/>
            <person name="Sykes S."/>
            <person name="Wortman J."/>
            <person name="Nusbaum C."/>
            <person name="Birren B."/>
        </authorList>
    </citation>
    <scope>NUCLEOTIDE SEQUENCE</scope>
    <source>
        <strain evidence="3">CBS 10737</strain>
    </source>
</reference>
<dbReference type="SUPFAM" id="SSF81383">
    <property type="entry name" value="F-box domain"/>
    <property type="match status" value="1"/>
</dbReference>
<dbReference type="AlphaFoldDB" id="A0A1B9HVH3"/>
<evidence type="ECO:0000313" key="3">
    <source>
        <dbReference type="EMBL" id="WWC67938.1"/>
    </source>
</evidence>
<gene>
    <name evidence="2" type="ORF">I206_07052</name>
    <name evidence="3" type="ORF">I206_101857</name>
</gene>
<sequence>MPVTRSGKSSTPKKPKHLIKPSTYVFDPSRITLPNEIIIRVLSILADDRKQKSLAKCCQVSKQFYAMSSPLLWNHLRLTPWKTDEGGKLIEDPSKYRCGALKTQQKNGKALKNDVNTFSLYHHSMSWCKSDTKSTLQLPNAQTLHLYPKRITAMHSDPWYATPPCRLLKNVQPKELILHNVSIVHQDLMVDINCQKLFETVEVLVLITNALYSDWHWESPKPPWVPHLRQVYYVFEPIPNPYPYDLEEEENLRYLINDIMWNLKHQLRRATVTFVNLEALEYASRGSLAAGEPRLKTKFERLLFAMIDDFPSSSRFSTKEEREERKRTVRIITLQEFYQEDGWWRYVDRQDMDEWVKIMQSNTQEAVEEREQQLRH</sequence>
<name>A0A1B9HVH3_9TREE</name>
<evidence type="ECO:0000313" key="4">
    <source>
        <dbReference type="Proteomes" id="UP000094020"/>
    </source>
</evidence>
<dbReference type="KEGG" id="kpin:30175421"/>
<dbReference type="InterPro" id="IPR036047">
    <property type="entry name" value="F-box-like_dom_sf"/>
</dbReference>
<evidence type="ECO:0000259" key="1">
    <source>
        <dbReference type="Pfam" id="PF12937"/>
    </source>
</evidence>
<dbReference type="InterPro" id="IPR001810">
    <property type="entry name" value="F-box_dom"/>
</dbReference>
<dbReference type="Pfam" id="PF12937">
    <property type="entry name" value="F-box-like"/>
    <property type="match status" value="1"/>
</dbReference>
<organism evidence="2">
    <name type="scientific">Kwoniella pini CBS 10737</name>
    <dbReference type="NCBI Taxonomy" id="1296096"/>
    <lineage>
        <taxon>Eukaryota</taxon>
        <taxon>Fungi</taxon>
        <taxon>Dikarya</taxon>
        <taxon>Basidiomycota</taxon>
        <taxon>Agaricomycotina</taxon>
        <taxon>Tremellomycetes</taxon>
        <taxon>Tremellales</taxon>
        <taxon>Cryptococcaceae</taxon>
        <taxon>Kwoniella</taxon>
    </lineage>
</organism>